<sequence length="503" mass="56875">MGKYWDRIWGNIPIAHKLFLEIALTAAALFASNLLIYAQINRMVVRMDSVYSSNVNLNELSDCLAGVQNYMYKYLEVKDSDSLTAYYKSEQEYRDLLDGLNRKVTDNPIQILEKNIRSMSESYLAITDETVQAKRGLNVEKYKSSYESALRLYKFINDDISILNGQQFKNNSASYKTLQSALRYLEIISLVILCIVMVISLAVMMMMTRDIVTPLTNLAHTAKLVGQGNFHVKVTPIKTRDELGIVTGTFNQMVDSLDEYVNKIKESAEKEQEMKARELLMANHLKEARLKYLQSQINPHFLFNSLNAGVQLAVMEDAEKTSVFIERMADFFRYNVKKGSGDATIREEVETVDNYIYILNVRFAGDIHYVSELDETVLDYRIPSMILQPLVENAVNHGIRGIEWPGEIRLRVQDKGGQIEIRVEDNGKGMTREQVGTILSGSHITVDSDSTGIGLGNVIARLRLYYGTDQVFCIDSKGEDQGTSVILTIPKKEEDGNVPDISG</sequence>
<dbReference type="SUPFAM" id="SSF158472">
    <property type="entry name" value="HAMP domain-like"/>
    <property type="match status" value="1"/>
</dbReference>
<keyword evidence="7" id="KW-0902">Two-component regulatory system</keyword>
<evidence type="ECO:0000256" key="6">
    <source>
        <dbReference type="ARBA" id="ARBA00022777"/>
    </source>
</evidence>
<dbReference type="InterPro" id="IPR003660">
    <property type="entry name" value="HAMP_dom"/>
</dbReference>
<dbReference type="Pfam" id="PF00672">
    <property type="entry name" value="HAMP"/>
    <property type="match status" value="1"/>
</dbReference>
<keyword evidence="5" id="KW-0808">Transferase</keyword>
<evidence type="ECO:0000259" key="10">
    <source>
        <dbReference type="PROSITE" id="PS50885"/>
    </source>
</evidence>
<proteinExistence type="predicted"/>
<organism evidence="11 12">
    <name type="scientific">Enterocloster hominis</name>
    <name type="common">ex Hitch et al. 2024</name>
    <dbReference type="NCBI Taxonomy" id="1917870"/>
    <lineage>
        <taxon>Bacteria</taxon>
        <taxon>Bacillati</taxon>
        <taxon>Bacillota</taxon>
        <taxon>Clostridia</taxon>
        <taxon>Lachnospirales</taxon>
        <taxon>Lachnospiraceae</taxon>
        <taxon>Enterocloster</taxon>
    </lineage>
</organism>
<keyword evidence="8" id="KW-0812">Transmembrane</keyword>
<dbReference type="PROSITE" id="PS50885">
    <property type="entry name" value="HAMP"/>
    <property type="match status" value="1"/>
</dbReference>
<dbReference type="SUPFAM" id="SSF55874">
    <property type="entry name" value="ATPase domain of HSP90 chaperone/DNA topoisomerase II/histidine kinase"/>
    <property type="match status" value="1"/>
</dbReference>
<protein>
    <recommendedName>
        <fullName evidence="3">histidine kinase</fullName>
        <ecNumber evidence="3">2.7.13.3</ecNumber>
    </recommendedName>
</protein>
<feature type="domain" description="Histidine kinase" evidence="9">
    <location>
        <begin position="386"/>
        <end position="493"/>
    </location>
</feature>
<keyword evidence="6 11" id="KW-0418">Kinase</keyword>
<evidence type="ECO:0000313" key="11">
    <source>
        <dbReference type="EMBL" id="MEQ2425475.1"/>
    </source>
</evidence>
<dbReference type="Proteomes" id="UP001454086">
    <property type="component" value="Unassembled WGS sequence"/>
</dbReference>
<dbReference type="CDD" id="cd06225">
    <property type="entry name" value="HAMP"/>
    <property type="match status" value="1"/>
</dbReference>
<accession>A0ABV1D668</accession>
<evidence type="ECO:0000259" key="9">
    <source>
        <dbReference type="PROSITE" id="PS50109"/>
    </source>
</evidence>
<dbReference type="InterPro" id="IPR003594">
    <property type="entry name" value="HATPase_dom"/>
</dbReference>
<name>A0ABV1D668_9FIRM</name>
<comment type="catalytic activity">
    <reaction evidence="1">
        <text>ATP + protein L-histidine = ADP + protein N-phospho-L-histidine.</text>
        <dbReference type="EC" id="2.7.13.3"/>
    </reaction>
</comment>
<evidence type="ECO:0000256" key="5">
    <source>
        <dbReference type="ARBA" id="ARBA00022679"/>
    </source>
</evidence>
<dbReference type="PANTHER" id="PTHR34220">
    <property type="entry name" value="SENSOR HISTIDINE KINASE YPDA"/>
    <property type="match status" value="1"/>
</dbReference>
<comment type="subcellular location">
    <subcellularLocation>
        <location evidence="2">Membrane</location>
    </subcellularLocation>
</comment>
<feature type="transmembrane region" description="Helical" evidence="8">
    <location>
        <begin position="18"/>
        <end position="38"/>
    </location>
</feature>
<evidence type="ECO:0000256" key="8">
    <source>
        <dbReference type="SAM" id="Phobius"/>
    </source>
</evidence>
<gene>
    <name evidence="11" type="ORF">WMQ36_10860</name>
</gene>
<keyword evidence="8" id="KW-0472">Membrane</keyword>
<evidence type="ECO:0000256" key="7">
    <source>
        <dbReference type="ARBA" id="ARBA00023012"/>
    </source>
</evidence>
<reference evidence="11 12" key="1">
    <citation type="submission" date="2024-03" db="EMBL/GenBank/DDBJ databases">
        <title>Human intestinal bacterial collection.</title>
        <authorList>
            <person name="Pauvert C."/>
            <person name="Hitch T.C.A."/>
            <person name="Clavel T."/>
        </authorList>
    </citation>
    <scope>NUCLEOTIDE SEQUENCE [LARGE SCALE GENOMIC DNA]</scope>
    <source>
        <strain evidence="11 12">CLA-SR-H021</strain>
    </source>
</reference>
<dbReference type="SMART" id="SM00304">
    <property type="entry name" value="HAMP"/>
    <property type="match status" value="1"/>
</dbReference>
<keyword evidence="8" id="KW-1133">Transmembrane helix</keyword>
<evidence type="ECO:0000313" key="12">
    <source>
        <dbReference type="Proteomes" id="UP001454086"/>
    </source>
</evidence>
<evidence type="ECO:0000256" key="3">
    <source>
        <dbReference type="ARBA" id="ARBA00012438"/>
    </source>
</evidence>
<dbReference type="PROSITE" id="PS50109">
    <property type="entry name" value="HIS_KIN"/>
    <property type="match status" value="1"/>
</dbReference>
<dbReference type="PANTHER" id="PTHR34220:SF7">
    <property type="entry name" value="SENSOR HISTIDINE KINASE YPDA"/>
    <property type="match status" value="1"/>
</dbReference>
<dbReference type="EC" id="2.7.13.3" evidence="3"/>
<dbReference type="SMART" id="SM00387">
    <property type="entry name" value="HATPase_c"/>
    <property type="match status" value="1"/>
</dbReference>
<evidence type="ECO:0000256" key="2">
    <source>
        <dbReference type="ARBA" id="ARBA00004370"/>
    </source>
</evidence>
<dbReference type="Gene3D" id="3.30.565.10">
    <property type="entry name" value="Histidine kinase-like ATPase, C-terminal domain"/>
    <property type="match status" value="1"/>
</dbReference>
<dbReference type="RefSeq" id="WP_120058192.1">
    <property type="nucleotide sequence ID" value="NZ_JAJFDX010000015.1"/>
</dbReference>
<evidence type="ECO:0000256" key="1">
    <source>
        <dbReference type="ARBA" id="ARBA00000085"/>
    </source>
</evidence>
<dbReference type="Gene3D" id="6.10.340.10">
    <property type="match status" value="1"/>
</dbReference>
<keyword evidence="4" id="KW-0597">Phosphoprotein</keyword>
<evidence type="ECO:0000256" key="4">
    <source>
        <dbReference type="ARBA" id="ARBA00022553"/>
    </source>
</evidence>
<dbReference type="Pfam" id="PF06580">
    <property type="entry name" value="His_kinase"/>
    <property type="match status" value="1"/>
</dbReference>
<keyword evidence="12" id="KW-1185">Reference proteome</keyword>
<dbReference type="InterPro" id="IPR050640">
    <property type="entry name" value="Bact_2-comp_sensor_kinase"/>
</dbReference>
<dbReference type="InterPro" id="IPR005467">
    <property type="entry name" value="His_kinase_dom"/>
</dbReference>
<feature type="transmembrane region" description="Helical" evidence="8">
    <location>
        <begin position="184"/>
        <end position="207"/>
    </location>
</feature>
<dbReference type="Pfam" id="PF02518">
    <property type="entry name" value="HATPase_c"/>
    <property type="match status" value="1"/>
</dbReference>
<comment type="caution">
    <text evidence="11">The sequence shown here is derived from an EMBL/GenBank/DDBJ whole genome shotgun (WGS) entry which is preliminary data.</text>
</comment>
<dbReference type="InterPro" id="IPR010559">
    <property type="entry name" value="Sig_transdc_His_kin_internal"/>
</dbReference>
<dbReference type="InterPro" id="IPR036890">
    <property type="entry name" value="HATPase_C_sf"/>
</dbReference>
<dbReference type="GO" id="GO:0016301">
    <property type="term" value="F:kinase activity"/>
    <property type="evidence" value="ECO:0007669"/>
    <property type="project" value="UniProtKB-KW"/>
</dbReference>
<dbReference type="EMBL" id="JBBMFM010000033">
    <property type="protein sequence ID" value="MEQ2425475.1"/>
    <property type="molecule type" value="Genomic_DNA"/>
</dbReference>
<feature type="domain" description="HAMP" evidence="10">
    <location>
        <begin position="209"/>
        <end position="262"/>
    </location>
</feature>